<evidence type="ECO:0000256" key="1">
    <source>
        <dbReference type="ARBA" id="ARBA00006484"/>
    </source>
</evidence>
<dbReference type="Pfam" id="PF00106">
    <property type="entry name" value="adh_short"/>
    <property type="match status" value="1"/>
</dbReference>
<gene>
    <name evidence="4" type="ORF">E0L32_000302</name>
</gene>
<dbReference type="InParanoid" id="A0A507BGX0"/>
<dbReference type="InterPro" id="IPR002347">
    <property type="entry name" value="SDR_fam"/>
</dbReference>
<sequence>MDFTPNSTRYNLPSDAVWFITGCSSGIGQGIAKYVTAHPTYRLVATARKTAALDAIADGPRVLKVALDVTSQSSVDAAVAAAVDRFGRLDVVINNAGYSLWGDTEAATEEQERRQIETLFWGTVRVSKHAVRVMRDENPKSGGRQGGIILNVTSMGGFLAVPGGAFYHAGKFAVEGFTEAFAKEVRPEWNINFCIIEPGGVSTNFTGSSMDVCQGHPAYLKDAPARLLEQYMMSSGTASGWSDIGLIAKAIDKLVTSGDRIPIRLPLGSDSYGAIVHEVELVKKDLEDFKELSNSTIPTSK</sequence>
<keyword evidence="5" id="KW-1185">Reference proteome</keyword>
<dbReference type="GeneID" id="41967749"/>
<dbReference type="PANTHER" id="PTHR43976">
    <property type="entry name" value="SHORT CHAIN DEHYDROGENASE"/>
    <property type="match status" value="1"/>
</dbReference>
<evidence type="ECO:0000313" key="5">
    <source>
        <dbReference type="Proteomes" id="UP000319257"/>
    </source>
</evidence>
<dbReference type="GO" id="GO:0016491">
    <property type="term" value="F:oxidoreductase activity"/>
    <property type="evidence" value="ECO:0007669"/>
    <property type="project" value="UniProtKB-KW"/>
</dbReference>
<comment type="similarity">
    <text evidence="1 3">Belongs to the short-chain dehydrogenases/reductases (SDR) family.</text>
</comment>
<evidence type="ECO:0000256" key="2">
    <source>
        <dbReference type="ARBA" id="ARBA00023002"/>
    </source>
</evidence>
<dbReference type="RefSeq" id="XP_030997679.1">
    <property type="nucleotide sequence ID" value="XM_031137274.1"/>
</dbReference>
<dbReference type="PRINTS" id="PR00080">
    <property type="entry name" value="SDRFAMILY"/>
</dbReference>
<name>A0A507BGX0_9PEZI</name>
<dbReference type="AlphaFoldDB" id="A0A507BGX0"/>
<dbReference type="SUPFAM" id="SSF51735">
    <property type="entry name" value="NAD(P)-binding Rossmann-fold domains"/>
    <property type="match status" value="1"/>
</dbReference>
<dbReference type="PANTHER" id="PTHR43976:SF16">
    <property type="entry name" value="SHORT-CHAIN DEHYDROGENASE_REDUCTASE FAMILY PROTEIN"/>
    <property type="match status" value="1"/>
</dbReference>
<protein>
    <submittedName>
        <fullName evidence="4">Uncharacterized protein</fullName>
    </submittedName>
</protein>
<evidence type="ECO:0000256" key="3">
    <source>
        <dbReference type="RuleBase" id="RU000363"/>
    </source>
</evidence>
<reference evidence="4 5" key="1">
    <citation type="submission" date="2019-06" db="EMBL/GenBank/DDBJ databases">
        <title>Draft genome sequence of the filamentous fungus Phialemoniopsis curvata isolated from diesel fuel.</title>
        <authorList>
            <person name="Varaljay V.A."/>
            <person name="Lyon W.J."/>
            <person name="Crouch A.L."/>
            <person name="Drake C.E."/>
            <person name="Hollomon J.M."/>
            <person name="Nadeau L.J."/>
            <person name="Nunn H.S."/>
            <person name="Stevenson B.S."/>
            <person name="Bojanowski C.L."/>
            <person name="Crookes-Goodson W.J."/>
        </authorList>
    </citation>
    <scope>NUCLEOTIDE SEQUENCE [LARGE SCALE GENOMIC DNA]</scope>
    <source>
        <strain evidence="4 5">D216</strain>
    </source>
</reference>
<dbReference type="PRINTS" id="PR00081">
    <property type="entry name" value="GDHRDH"/>
</dbReference>
<dbReference type="Gene3D" id="3.40.50.720">
    <property type="entry name" value="NAD(P)-binding Rossmann-like Domain"/>
    <property type="match status" value="1"/>
</dbReference>
<dbReference type="STRING" id="1093900.A0A507BGX0"/>
<evidence type="ECO:0000313" key="4">
    <source>
        <dbReference type="EMBL" id="TPX15968.1"/>
    </source>
</evidence>
<dbReference type="Proteomes" id="UP000319257">
    <property type="component" value="Unassembled WGS sequence"/>
</dbReference>
<dbReference type="EMBL" id="SKBQ01000001">
    <property type="protein sequence ID" value="TPX15968.1"/>
    <property type="molecule type" value="Genomic_DNA"/>
</dbReference>
<comment type="caution">
    <text evidence="4">The sequence shown here is derived from an EMBL/GenBank/DDBJ whole genome shotgun (WGS) entry which is preliminary data.</text>
</comment>
<keyword evidence="2" id="KW-0560">Oxidoreductase</keyword>
<proteinExistence type="inferred from homology"/>
<dbReference type="InterPro" id="IPR051911">
    <property type="entry name" value="SDR_oxidoreductase"/>
</dbReference>
<dbReference type="InterPro" id="IPR036291">
    <property type="entry name" value="NAD(P)-bd_dom_sf"/>
</dbReference>
<dbReference type="OrthoDB" id="1274115at2759"/>
<accession>A0A507BGX0</accession>
<organism evidence="4 5">
    <name type="scientific">Thyridium curvatum</name>
    <dbReference type="NCBI Taxonomy" id="1093900"/>
    <lineage>
        <taxon>Eukaryota</taxon>
        <taxon>Fungi</taxon>
        <taxon>Dikarya</taxon>
        <taxon>Ascomycota</taxon>
        <taxon>Pezizomycotina</taxon>
        <taxon>Sordariomycetes</taxon>
        <taxon>Sordariomycetidae</taxon>
        <taxon>Thyridiales</taxon>
        <taxon>Thyridiaceae</taxon>
        <taxon>Thyridium</taxon>
    </lineage>
</organism>